<dbReference type="Proteomes" id="UP000235994">
    <property type="component" value="Unassembled WGS sequence"/>
</dbReference>
<accession>A0A2N8KKQ9</accession>
<keyword evidence="3" id="KW-1185">Reference proteome</keyword>
<feature type="region of interest" description="Disordered" evidence="1">
    <location>
        <begin position="101"/>
        <end position="122"/>
    </location>
</feature>
<sequence length="122" mass="13568">MHELLADWCEILNLLLRVAADTQATAQARDDALRDAHRHSCQAPICFRMSGATVGLLAETLNCAVRASCVRHDDSAWMRALDRAYAQFLQYLIRDVQRWTSGGPQENAARCQSPHPLPGRPG</sequence>
<evidence type="ECO:0000256" key="1">
    <source>
        <dbReference type="SAM" id="MobiDB-lite"/>
    </source>
</evidence>
<comment type="caution">
    <text evidence="2">The sequence shown here is derived from an EMBL/GenBank/DDBJ whole genome shotgun (WGS) entry which is preliminary data.</text>
</comment>
<proteinExistence type="predicted"/>
<dbReference type="RefSeq" id="WP_146196878.1">
    <property type="nucleotide sequence ID" value="NZ_POQS01000002.1"/>
</dbReference>
<protein>
    <submittedName>
        <fullName evidence="2">Uncharacterized protein</fullName>
    </submittedName>
</protein>
<evidence type="ECO:0000313" key="3">
    <source>
        <dbReference type="Proteomes" id="UP000235994"/>
    </source>
</evidence>
<dbReference type="EMBL" id="POQS01000002">
    <property type="protein sequence ID" value="PND34037.1"/>
    <property type="molecule type" value="Genomic_DNA"/>
</dbReference>
<reference evidence="2 3" key="1">
    <citation type="submission" date="2018-01" db="EMBL/GenBank/DDBJ databases">
        <title>The draft genome of an aniline degradation strain ANB-1.</title>
        <authorList>
            <person name="Zhang L."/>
            <person name="Jiang J."/>
        </authorList>
    </citation>
    <scope>NUCLEOTIDE SEQUENCE [LARGE SCALE GENOMIC DNA]</scope>
    <source>
        <strain evidence="2 3">ANB-1</strain>
    </source>
</reference>
<organism evidence="2 3">
    <name type="scientific">Achromobacter pulmonis</name>
    <dbReference type="NCBI Taxonomy" id="1389932"/>
    <lineage>
        <taxon>Bacteria</taxon>
        <taxon>Pseudomonadati</taxon>
        <taxon>Pseudomonadota</taxon>
        <taxon>Betaproteobacteria</taxon>
        <taxon>Burkholderiales</taxon>
        <taxon>Alcaligenaceae</taxon>
        <taxon>Achromobacter</taxon>
    </lineage>
</organism>
<dbReference type="AlphaFoldDB" id="A0A2N8KKQ9"/>
<name>A0A2N8KKQ9_9BURK</name>
<gene>
    <name evidence="2" type="ORF">C1I89_07250</name>
</gene>
<evidence type="ECO:0000313" key="2">
    <source>
        <dbReference type="EMBL" id="PND34037.1"/>
    </source>
</evidence>